<name>A0ABM1F899_PRICU</name>
<keyword evidence="1" id="KW-0472">Membrane</keyword>
<dbReference type="GeneID" id="106820681"/>
<feature type="transmembrane region" description="Helical" evidence="1">
    <location>
        <begin position="60"/>
        <end position="80"/>
    </location>
</feature>
<evidence type="ECO:0000313" key="2">
    <source>
        <dbReference type="Proteomes" id="UP000695022"/>
    </source>
</evidence>
<accession>A0ABM1F899</accession>
<organism evidence="2 3">
    <name type="scientific">Priapulus caudatus</name>
    <name type="common">Priapulid worm</name>
    <dbReference type="NCBI Taxonomy" id="37621"/>
    <lineage>
        <taxon>Eukaryota</taxon>
        <taxon>Metazoa</taxon>
        <taxon>Ecdysozoa</taxon>
        <taxon>Scalidophora</taxon>
        <taxon>Priapulida</taxon>
        <taxon>Priapulimorpha</taxon>
        <taxon>Priapulimorphida</taxon>
        <taxon>Priapulidae</taxon>
        <taxon>Priapulus</taxon>
    </lineage>
</organism>
<keyword evidence="2" id="KW-1185">Reference proteome</keyword>
<evidence type="ECO:0000256" key="1">
    <source>
        <dbReference type="SAM" id="Phobius"/>
    </source>
</evidence>
<dbReference type="Gene3D" id="3.40.390.10">
    <property type="entry name" value="Collagenase (Catalytic Domain)"/>
    <property type="match status" value="1"/>
</dbReference>
<evidence type="ECO:0000313" key="3">
    <source>
        <dbReference type="RefSeq" id="XP_014680670.1"/>
    </source>
</evidence>
<keyword evidence="1" id="KW-0812">Transmembrane</keyword>
<reference evidence="3" key="1">
    <citation type="submission" date="2025-08" db="UniProtKB">
        <authorList>
            <consortium name="RefSeq"/>
        </authorList>
    </citation>
    <scope>IDENTIFICATION</scope>
</reference>
<gene>
    <name evidence="3" type="primary">LOC106820681</name>
</gene>
<proteinExistence type="predicted"/>
<dbReference type="Proteomes" id="UP000695022">
    <property type="component" value="Unplaced"/>
</dbReference>
<keyword evidence="1" id="KW-1133">Transmembrane helix</keyword>
<sequence length="152" mass="17336">MFFALFIDYVMLTLHLCQHSWMSVIYTCMAIVQMIYIAIKGRILPNKAVELIRLTPSAKMKLVIFFLCLGVALAHEKGAFEHIAEVNMDAGIADELFEGDIKLTSEQRGGVNNLYYRWPNARVPYVIDGSLGMFLIRVYYILNVGINSCYQE</sequence>
<dbReference type="RefSeq" id="XP_014680670.1">
    <property type="nucleotide sequence ID" value="XM_014825184.1"/>
</dbReference>
<feature type="transmembrane region" description="Helical" evidence="1">
    <location>
        <begin position="20"/>
        <end position="39"/>
    </location>
</feature>
<dbReference type="InterPro" id="IPR024079">
    <property type="entry name" value="MetalloPept_cat_dom_sf"/>
</dbReference>
<protein>
    <submittedName>
        <fullName evidence="3">Uncharacterized protein LOC106820681</fullName>
    </submittedName>
</protein>
<feature type="transmembrane region" description="Helical" evidence="1">
    <location>
        <begin position="123"/>
        <end position="142"/>
    </location>
</feature>